<dbReference type="PROSITE" id="PS50048">
    <property type="entry name" value="ZN2_CY6_FUNGAL_2"/>
    <property type="match status" value="1"/>
</dbReference>
<dbReference type="OrthoDB" id="416217at2759"/>
<evidence type="ECO:0000259" key="1">
    <source>
        <dbReference type="PROSITE" id="PS50048"/>
    </source>
</evidence>
<organism evidence="2 3">
    <name type="scientific">Conidiobolus coronatus (strain ATCC 28846 / CBS 209.66 / NRRL 28638)</name>
    <name type="common">Delacroixia coronata</name>
    <dbReference type="NCBI Taxonomy" id="796925"/>
    <lineage>
        <taxon>Eukaryota</taxon>
        <taxon>Fungi</taxon>
        <taxon>Fungi incertae sedis</taxon>
        <taxon>Zoopagomycota</taxon>
        <taxon>Entomophthoromycotina</taxon>
        <taxon>Entomophthoromycetes</taxon>
        <taxon>Entomophthorales</taxon>
        <taxon>Ancylistaceae</taxon>
        <taxon>Conidiobolus</taxon>
    </lineage>
</organism>
<name>A0A137NQZ1_CONC2</name>
<dbReference type="GO" id="GO:0008270">
    <property type="term" value="F:zinc ion binding"/>
    <property type="evidence" value="ECO:0007669"/>
    <property type="project" value="InterPro"/>
</dbReference>
<keyword evidence="3" id="KW-1185">Reference proteome</keyword>
<evidence type="ECO:0000313" key="2">
    <source>
        <dbReference type="EMBL" id="KXN65151.1"/>
    </source>
</evidence>
<dbReference type="CDD" id="cd00067">
    <property type="entry name" value="GAL4"/>
    <property type="match status" value="1"/>
</dbReference>
<dbReference type="Proteomes" id="UP000070444">
    <property type="component" value="Unassembled WGS sequence"/>
</dbReference>
<dbReference type="InterPro" id="IPR036864">
    <property type="entry name" value="Zn2-C6_fun-type_DNA-bd_sf"/>
</dbReference>
<dbReference type="Gene3D" id="4.10.240.10">
    <property type="entry name" value="Zn(2)-C6 fungal-type DNA-binding domain"/>
    <property type="match status" value="1"/>
</dbReference>
<protein>
    <recommendedName>
        <fullName evidence="1">Zn(2)-C6 fungal-type domain-containing protein</fullName>
    </recommendedName>
</protein>
<dbReference type="SUPFAM" id="SSF57701">
    <property type="entry name" value="Zn2/Cys6 DNA-binding domain"/>
    <property type="match status" value="1"/>
</dbReference>
<evidence type="ECO:0000313" key="3">
    <source>
        <dbReference type="Proteomes" id="UP000070444"/>
    </source>
</evidence>
<dbReference type="InterPro" id="IPR001138">
    <property type="entry name" value="Zn2Cys6_DnaBD"/>
</dbReference>
<feature type="domain" description="Zn(2)-C6 fungal-type" evidence="1">
    <location>
        <begin position="9"/>
        <end position="39"/>
    </location>
</feature>
<accession>A0A137NQZ1</accession>
<dbReference type="SMART" id="SM00066">
    <property type="entry name" value="GAL4"/>
    <property type="match status" value="1"/>
</dbReference>
<dbReference type="Pfam" id="PF00172">
    <property type="entry name" value="Zn_clus"/>
    <property type="match status" value="1"/>
</dbReference>
<dbReference type="EMBL" id="KQ964966">
    <property type="protein sequence ID" value="KXN65151.1"/>
    <property type="molecule type" value="Genomic_DNA"/>
</dbReference>
<dbReference type="AlphaFoldDB" id="A0A137NQZ1"/>
<sequence>MEKSESLINCKICRSKKVKCSRELPTCSYCSERGIMCIYPDQIKRRGFKH</sequence>
<gene>
    <name evidence="2" type="ORF">CONCODRAFT_13368</name>
</gene>
<reference evidence="2 3" key="1">
    <citation type="journal article" date="2015" name="Genome Biol. Evol.">
        <title>Phylogenomic analyses indicate that early fungi evolved digesting cell walls of algal ancestors of land plants.</title>
        <authorList>
            <person name="Chang Y."/>
            <person name="Wang S."/>
            <person name="Sekimoto S."/>
            <person name="Aerts A.L."/>
            <person name="Choi C."/>
            <person name="Clum A."/>
            <person name="LaButti K.M."/>
            <person name="Lindquist E.A."/>
            <person name="Yee Ngan C."/>
            <person name="Ohm R.A."/>
            <person name="Salamov A.A."/>
            <person name="Grigoriev I.V."/>
            <person name="Spatafora J.W."/>
            <person name="Berbee M.L."/>
        </authorList>
    </citation>
    <scope>NUCLEOTIDE SEQUENCE [LARGE SCALE GENOMIC DNA]</scope>
    <source>
        <strain evidence="2 3">NRRL 28638</strain>
    </source>
</reference>
<proteinExistence type="predicted"/>
<dbReference type="GO" id="GO:0000981">
    <property type="term" value="F:DNA-binding transcription factor activity, RNA polymerase II-specific"/>
    <property type="evidence" value="ECO:0007669"/>
    <property type="project" value="InterPro"/>
</dbReference>